<evidence type="ECO:0000313" key="2">
    <source>
        <dbReference type="EnsemblMetazoa" id="G10277.1:cds"/>
    </source>
</evidence>
<evidence type="ECO:0000313" key="3">
    <source>
        <dbReference type="Proteomes" id="UP000005408"/>
    </source>
</evidence>
<protein>
    <recommendedName>
        <fullName evidence="4">VWFA domain-containing protein</fullName>
    </recommendedName>
</protein>
<sequence>MLYVRPSTAYLPSLFFCRGLSAQVLQRDIMLWNVTDQNIYVGSSVDPPTSQNLVISHELRSAIKNSSIVSLEEGSVSKEKTIEMSKSFDTSLSSHEKNEIYLDTMLQRNTEERTTMSPYKDVSQNIESLKKKEDSLSFHTVCKESHTDCVSIAFTSNDSLFCASVESTLQKGEHDVENHLECSCCKAKSTSCIEENIPINKQSKIAILQMVQRCNESLESLEKDHKVLFNVMNSRSISQSELKERGLKIMTELENILKNHMAKMKENDDVIPKLQTILSNLNEKVELLEKKIQVLEFEKAKTQKTAMQESNLLVHQNEEAPTTLNLIPLKPILKPATEEKSFSLPNIEVDLASKTIEQGNEDMALCDSERAPVALEGPVDNVCGQCNVLCLDTSDSMAGEAFQTMINLSLRFLSVLEYSTSSQKVGLVCFGGNTAVISRCCMNYTRLKEEINADQLGFVSHIELMI</sequence>
<evidence type="ECO:0000256" key="1">
    <source>
        <dbReference type="SAM" id="Coils"/>
    </source>
</evidence>
<dbReference type="EnsemblMetazoa" id="G10277.1">
    <property type="protein sequence ID" value="G10277.1:cds"/>
    <property type="gene ID" value="G10277"/>
</dbReference>
<name>A0A8W8HN52_MAGGI</name>
<keyword evidence="3" id="KW-1185">Reference proteome</keyword>
<accession>A0A8W8HN52</accession>
<feature type="coiled-coil region" evidence="1">
    <location>
        <begin position="271"/>
        <end position="305"/>
    </location>
</feature>
<proteinExistence type="predicted"/>
<organism evidence="2 3">
    <name type="scientific">Magallana gigas</name>
    <name type="common">Pacific oyster</name>
    <name type="synonym">Crassostrea gigas</name>
    <dbReference type="NCBI Taxonomy" id="29159"/>
    <lineage>
        <taxon>Eukaryota</taxon>
        <taxon>Metazoa</taxon>
        <taxon>Spiralia</taxon>
        <taxon>Lophotrochozoa</taxon>
        <taxon>Mollusca</taxon>
        <taxon>Bivalvia</taxon>
        <taxon>Autobranchia</taxon>
        <taxon>Pteriomorphia</taxon>
        <taxon>Ostreida</taxon>
        <taxon>Ostreoidea</taxon>
        <taxon>Ostreidae</taxon>
        <taxon>Magallana</taxon>
    </lineage>
</organism>
<reference evidence="2" key="1">
    <citation type="submission" date="2022-08" db="UniProtKB">
        <authorList>
            <consortium name="EnsemblMetazoa"/>
        </authorList>
    </citation>
    <scope>IDENTIFICATION</scope>
    <source>
        <strain evidence="2">05x7-T-G4-1.051#20</strain>
    </source>
</reference>
<dbReference type="SUPFAM" id="SSF53300">
    <property type="entry name" value="vWA-like"/>
    <property type="match status" value="1"/>
</dbReference>
<keyword evidence="1" id="KW-0175">Coiled coil</keyword>
<dbReference type="Proteomes" id="UP000005408">
    <property type="component" value="Unassembled WGS sequence"/>
</dbReference>
<dbReference type="AlphaFoldDB" id="A0A8W8HN52"/>
<dbReference type="InterPro" id="IPR036465">
    <property type="entry name" value="vWFA_dom_sf"/>
</dbReference>
<evidence type="ECO:0008006" key="4">
    <source>
        <dbReference type="Google" id="ProtNLM"/>
    </source>
</evidence>